<dbReference type="InterPro" id="IPR037293">
    <property type="entry name" value="Gal_Oxidase_central_sf"/>
</dbReference>
<comment type="caution">
    <text evidence="5">The sequence shown here is derived from an EMBL/GenBank/DDBJ whole genome shotgun (WGS) entry which is preliminary data.</text>
</comment>
<dbReference type="InterPro" id="IPR011043">
    <property type="entry name" value="Gal_Oxase/kelch_b-propeller"/>
</dbReference>
<feature type="compositionally biased region" description="Basic and acidic residues" evidence="3">
    <location>
        <begin position="1096"/>
        <end position="1107"/>
    </location>
</feature>
<evidence type="ECO:0000313" key="5">
    <source>
        <dbReference type="EMBL" id="OXM69768.1"/>
    </source>
</evidence>
<proteinExistence type="predicted"/>
<feature type="region of interest" description="Disordered" evidence="3">
    <location>
        <begin position="1085"/>
        <end position="1107"/>
    </location>
</feature>
<dbReference type="InterPro" id="IPR046538">
    <property type="entry name" value="DUF6603"/>
</dbReference>
<dbReference type="RefSeq" id="WP_093947091.1">
    <property type="nucleotide sequence ID" value="NZ_NMUL01000007.1"/>
</dbReference>
<dbReference type="Proteomes" id="UP000215199">
    <property type="component" value="Unassembled WGS sequence"/>
</dbReference>
<sequence>MSSTLDRAVEQLARAFALLDDHLAAGPGRLLPLLGWELPPGVSDIGLAAIDLSALRDKFQVLQTIKVSGTDVQVSAAFADLTVSVADTLAQLRRVATNLSATPDYLAKTNIVNEFFPRLLDFVVMQAVAHFAPPAFAVGHLCGIFLGEPHDADPAVYRSEHVRHIVRWDRLGTLFTDPVRLFREVYGWGTPQFDPTALIVNVGGILQFAGVGTAMRQLPARAEETIRGTKLPEHADPSFQLFVSLVKGLGLDALDVGISLYGLHPTAPGGADGGFGFSPYAHGTADLRFPLAEHVALTIEASADLAGGVALVVRPDQGAVVRAGLNDAPVTGDADVFVALRYETPPDKPLVLIDVADALRVDVKALSAGGGIRHGKPVVGLALEGGHLVIDASGGDGFLTTVLGGARIESKFDLSATFSPGAGLQLGGSGGLELEIPVHLELGPVEIKKLYLALGVRDGKLPLEVSAGFSASLGPIKASIDRMGVLLDLSFPDGGGNLGPAQLDCGFKPPSGIGLEVDAGLVAGGGFLYADPDRGEYAGALELEFAGFVELKAIGLISTRMPDGSPGFSLLIVITTEFGGGGIQLGYGFTLLAVGGLIGLNRGMNLQALVEGVRTGSIESVMFPQDVVANAPRILSDLRAFFPPEQGKFLIGPMAKIGWGTPTLVSVSLGVIIEIPPGNVAILGILKCVLPAEELPLLVLQVDFIGAFEPDKQRLWFFAQLFDSRILTMTIDGGMGLLVAWGDSPDLVLTVGGFHPSFTPPPLPFPVPDRLSVDIINQPGRLIRVSGYFAVTSNTVQFGAKAELRLGFSDFGVEGHLSFDALFRFSPFAFVIDISAGVSLKAFGVGLFGIDLQFRLEGPAPWRAHGRGSISLLFFEISADFDITWGEEHNTTLPPVAVLPLLANEIKKPEGWQTRLPAGGTQPLVTLRTLPENDQLVLHPLGTLFVRQRAIPLEVRLDRLGQQRPSDGTRFGVTPAPDSGLVQVSVTGESFAMAQFQDMDDAAKLSRPAYEKQDAGLELTAAKGTLASARAVRRSARYEQIVIDKKGRLAAGKTVARAAVAASTVPPRKKLVSVSPAVFGHLLKGSSTSRSPLSRQDADRRRPFPPEDAVRIDDQRWVVAHLRNNRQAFPPGGDISRTAADFRSHATASDALADWIRADASLAGQLHVIKQAEVTAALAVPGTWAATDNPVPAAASGAGPALLAGGRVLLAGGADGTGKAVAAAALFDPVTHTWSAAKPMTVARSRHTTTRLPDGRVLLTGGVGADGGVLASAEVYDPVAATWSTVDGVPSARAGHSATVLPTGQVLVAGGTSGIRSLSTVELFDPASGKWAEGKPMTDARAGHQAVAVTGGRVLVVGGLLATGDRDAALAYCELYEPDGTWTPVASLRTPRAGHQATLLAGGKQVLVTGGDPVPGPAGDLLDGGSLASAELFAWDDDPANGTWRPAGRMPGGRSRHGAALMRTGEVLVLGGTTGPAFAAGMRVALRYDPAAGTWTATGGAAEGRWDAAAVVLADGRVLTAGGLTGAGVSAPGPDAGVPTATAEIFTP</sequence>
<accession>A0A229TF25</accession>
<dbReference type="PANTHER" id="PTHR24412:SF489">
    <property type="entry name" value="RING FINGER DOMAIN AND KELCH REPEAT-CONTAINING PROTEIN DDB_G0271372"/>
    <property type="match status" value="1"/>
</dbReference>
<dbReference type="InterPro" id="IPR006652">
    <property type="entry name" value="Kelch_1"/>
</dbReference>
<dbReference type="Gene3D" id="2.130.10.80">
    <property type="entry name" value="Galactose oxidase/kelch, beta-propeller"/>
    <property type="match status" value="4"/>
</dbReference>
<evidence type="ECO:0000259" key="4">
    <source>
        <dbReference type="Pfam" id="PF20248"/>
    </source>
</evidence>
<dbReference type="InterPro" id="IPR015915">
    <property type="entry name" value="Kelch-typ_b-propeller"/>
</dbReference>
<protein>
    <recommendedName>
        <fullName evidence="4">DUF6603 domain-containing protein</fullName>
    </recommendedName>
</protein>
<dbReference type="SMART" id="SM00612">
    <property type="entry name" value="Kelch"/>
    <property type="match status" value="6"/>
</dbReference>
<evidence type="ECO:0000256" key="1">
    <source>
        <dbReference type="ARBA" id="ARBA00022441"/>
    </source>
</evidence>
<dbReference type="PANTHER" id="PTHR24412">
    <property type="entry name" value="KELCH PROTEIN"/>
    <property type="match status" value="1"/>
</dbReference>
<dbReference type="OrthoDB" id="535891at2"/>
<evidence type="ECO:0000256" key="3">
    <source>
        <dbReference type="SAM" id="MobiDB-lite"/>
    </source>
</evidence>
<keyword evidence="1" id="KW-0880">Kelch repeat</keyword>
<evidence type="ECO:0000256" key="2">
    <source>
        <dbReference type="ARBA" id="ARBA00022737"/>
    </source>
</evidence>
<keyword evidence="2" id="KW-0677">Repeat</keyword>
<organism evidence="5 6">
    <name type="scientific">Amycolatopsis vastitatis</name>
    <dbReference type="NCBI Taxonomy" id="1905142"/>
    <lineage>
        <taxon>Bacteria</taxon>
        <taxon>Bacillati</taxon>
        <taxon>Actinomycetota</taxon>
        <taxon>Actinomycetes</taxon>
        <taxon>Pseudonocardiales</taxon>
        <taxon>Pseudonocardiaceae</taxon>
        <taxon>Amycolatopsis</taxon>
    </lineage>
</organism>
<dbReference type="Pfam" id="PF24681">
    <property type="entry name" value="Kelch_KLHDC2_KLHL20_DRC7"/>
    <property type="match status" value="1"/>
</dbReference>
<dbReference type="Pfam" id="PF20248">
    <property type="entry name" value="DUF6603"/>
    <property type="match status" value="1"/>
</dbReference>
<dbReference type="EMBL" id="NMUL01000007">
    <property type="protein sequence ID" value="OXM69768.1"/>
    <property type="molecule type" value="Genomic_DNA"/>
</dbReference>
<name>A0A229TF25_9PSEU</name>
<dbReference type="SUPFAM" id="SSF117281">
    <property type="entry name" value="Kelch motif"/>
    <property type="match status" value="1"/>
</dbReference>
<reference evidence="6" key="1">
    <citation type="submission" date="2017-07" db="EMBL/GenBank/DDBJ databases">
        <title>Comparative genome mining reveals phylogenetic distribution patterns of secondary metabolites in Amycolatopsis.</title>
        <authorList>
            <person name="Adamek M."/>
            <person name="Alanjary M."/>
            <person name="Sales-Ortells H."/>
            <person name="Goodfellow M."/>
            <person name="Bull A.T."/>
            <person name="Kalinowski J."/>
            <person name="Ziemert N."/>
        </authorList>
    </citation>
    <scope>NUCLEOTIDE SEQUENCE [LARGE SCALE GENOMIC DNA]</scope>
    <source>
        <strain evidence="6">H5</strain>
    </source>
</reference>
<keyword evidence="6" id="KW-1185">Reference proteome</keyword>
<dbReference type="SUPFAM" id="SSF50965">
    <property type="entry name" value="Galactose oxidase, central domain"/>
    <property type="match status" value="1"/>
</dbReference>
<feature type="domain" description="DUF6603" evidence="4">
    <location>
        <begin position="438"/>
        <end position="1002"/>
    </location>
</feature>
<gene>
    <name evidence="5" type="ORF">CF165_09710</name>
</gene>
<feature type="compositionally biased region" description="Polar residues" evidence="3">
    <location>
        <begin position="1085"/>
        <end position="1094"/>
    </location>
</feature>
<evidence type="ECO:0000313" key="6">
    <source>
        <dbReference type="Proteomes" id="UP000215199"/>
    </source>
</evidence>